<organism evidence="2 3">
    <name type="scientific">Hyaloperonospora arabidopsidis (strain Emoy2)</name>
    <name type="common">Downy mildew agent</name>
    <name type="synonym">Peronospora arabidopsidis</name>
    <dbReference type="NCBI Taxonomy" id="559515"/>
    <lineage>
        <taxon>Eukaryota</taxon>
        <taxon>Sar</taxon>
        <taxon>Stramenopiles</taxon>
        <taxon>Oomycota</taxon>
        <taxon>Peronosporomycetes</taxon>
        <taxon>Peronosporales</taxon>
        <taxon>Peronosporaceae</taxon>
        <taxon>Hyaloperonospora</taxon>
    </lineage>
</organism>
<sequence>MSMAKQLLLAAAFGGLGSALLERCQVCADSSATLKIRRHGCHGFRYYRLTALLAESLEEGLKVATKAPRWTDFWQWPGSSVKRGRLRQRSKAFSLRWRTSLLSLRRTRNISCCGGGGRCKVLSCVARWSVVWTGAVG</sequence>
<proteinExistence type="predicted"/>
<keyword evidence="1" id="KW-0732">Signal</keyword>
<dbReference type="EnsemblProtists" id="HpaT802618">
    <property type="protein sequence ID" value="HpaP802618"/>
    <property type="gene ID" value="HpaG802618"/>
</dbReference>
<dbReference type="VEuPathDB" id="FungiDB:HpaG802618"/>
<name>M4B8L1_HYAAE</name>
<dbReference type="EMBL" id="JH597989">
    <property type="status" value="NOT_ANNOTATED_CDS"/>
    <property type="molecule type" value="Genomic_DNA"/>
</dbReference>
<dbReference type="AlphaFoldDB" id="M4B8L1"/>
<accession>M4B8L1</accession>
<protein>
    <recommendedName>
        <fullName evidence="4">RxLR effector candidate protein</fullName>
    </recommendedName>
</protein>
<dbReference type="InParanoid" id="M4B8L1"/>
<reference evidence="2" key="2">
    <citation type="submission" date="2015-06" db="UniProtKB">
        <authorList>
            <consortium name="EnsemblProtists"/>
        </authorList>
    </citation>
    <scope>IDENTIFICATION</scope>
    <source>
        <strain evidence="2">Emoy2</strain>
    </source>
</reference>
<feature type="signal peptide" evidence="1">
    <location>
        <begin position="1"/>
        <end position="19"/>
    </location>
</feature>
<dbReference type="HOGENOM" id="CLU_1869071_0_0_1"/>
<evidence type="ECO:0000313" key="3">
    <source>
        <dbReference type="Proteomes" id="UP000011713"/>
    </source>
</evidence>
<feature type="chain" id="PRO_5004048943" description="RxLR effector candidate protein" evidence="1">
    <location>
        <begin position="20"/>
        <end position="137"/>
    </location>
</feature>
<keyword evidence="3" id="KW-1185">Reference proteome</keyword>
<dbReference type="Proteomes" id="UP000011713">
    <property type="component" value="Unassembled WGS sequence"/>
</dbReference>
<evidence type="ECO:0008006" key="4">
    <source>
        <dbReference type="Google" id="ProtNLM"/>
    </source>
</evidence>
<reference evidence="3" key="1">
    <citation type="journal article" date="2010" name="Science">
        <title>Signatures of adaptation to obligate biotrophy in the Hyaloperonospora arabidopsidis genome.</title>
        <authorList>
            <person name="Baxter L."/>
            <person name="Tripathy S."/>
            <person name="Ishaque N."/>
            <person name="Boot N."/>
            <person name="Cabral A."/>
            <person name="Kemen E."/>
            <person name="Thines M."/>
            <person name="Ah-Fong A."/>
            <person name="Anderson R."/>
            <person name="Badejoko W."/>
            <person name="Bittner-Eddy P."/>
            <person name="Boore J.L."/>
            <person name="Chibucos M.C."/>
            <person name="Coates M."/>
            <person name="Dehal P."/>
            <person name="Delehaunty K."/>
            <person name="Dong S."/>
            <person name="Downton P."/>
            <person name="Dumas B."/>
            <person name="Fabro G."/>
            <person name="Fronick C."/>
            <person name="Fuerstenberg S.I."/>
            <person name="Fulton L."/>
            <person name="Gaulin E."/>
            <person name="Govers F."/>
            <person name="Hughes L."/>
            <person name="Humphray S."/>
            <person name="Jiang R.H."/>
            <person name="Judelson H."/>
            <person name="Kamoun S."/>
            <person name="Kyung K."/>
            <person name="Meijer H."/>
            <person name="Minx P."/>
            <person name="Morris P."/>
            <person name="Nelson J."/>
            <person name="Phuntumart V."/>
            <person name="Qutob D."/>
            <person name="Rehmany A."/>
            <person name="Rougon-Cardoso A."/>
            <person name="Ryden P."/>
            <person name="Torto-Alalibo T."/>
            <person name="Studholme D."/>
            <person name="Wang Y."/>
            <person name="Win J."/>
            <person name="Wood J."/>
            <person name="Clifton S.W."/>
            <person name="Rogers J."/>
            <person name="Van den Ackerveken G."/>
            <person name="Jones J.D."/>
            <person name="McDowell J.M."/>
            <person name="Beynon J."/>
            <person name="Tyler B.M."/>
        </authorList>
    </citation>
    <scope>NUCLEOTIDE SEQUENCE [LARGE SCALE GENOMIC DNA]</scope>
    <source>
        <strain evidence="3">Emoy2</strain>
    </source>
</reference>
<evidence type="ECO:0000256" key="1">
    <source>
        <dbReference type="SAM" id="SignalP"/>
    </source>
</evidence>
<evidence type="ECO:0000313" key="2">
    <source>
        <dbReference type="EnsemblProtists" id="HpaP802618"/>
    </source>
</evidence>